<accession>A0A8H3D7Q1</accession>
<dbReference type="Pfam" id="PF06862">
    <property type="entry name" value="Utp25_C"/>
    <property type="match status" value="1"/>
</dbReference>
<evidence type="ECO:0000256" key="4">
    <source>
        <dbReference type="ARBA" id="ARBA00015422"/>
    </source>
</evidence>
<keyword evidence="6 7" id="KW-0687">Ribonucleoprotein</keyword>
<protein>
    <recommendedName>
        <fullName evidence="4 7">U3 small nucleolar RNA-associated protein 25</fullName>
        <shortName evidence="7">U3 snoRNA-associated protein 25</shortName>
    </recommendedName>
</protein>
<evidence type="ECO:0000256" key="2">
    <source>
        <dbReference type="ARBA" id="ARBA00004604"/>
    </source>
</evidence>
<feature type="region of interest" description="Disordered" evidence="8">
    <location>
        <begin position="20"/>
        <end position="83"/>
    </location>
</feature>
<evidence type="ECO:0000256" key="1">
    <source>
        <dbReference type="ARBA" id="ARBA00002883"/>
    </source>
</evidence>
<sequence>MPAQDPTTVKLLTLLNVSSLKSKRRSLKSNDSSPEGQSESETPKRRKLGGKLATKSEAHQGEELDEASESEEEPETESQDVELPTSATNDLHVLHFGSSQEPGPSILTSASRSAIDARQLNTQRLNLGTEPGDLGAVVLSCPEGVELDKPPNDFSSLISEYRDVMLPYVGISPKEHDNARRQVCDHIVRHIQKHRKRIMANNARLLAHSKAAAAATEAAKSDAAGSAKLSIPDPPSDVRDQGFTRPTVLILLPFRNSALALVNMLISALEDRYSIKSETTAPPKTENYSRFQGEYSLPPGAEDKLLSAEPGTYPFDHVRNLAGNTDDAFRLGIRLSNKGKGWRLFSGFLNSDIIIASPLGLRMGIEREGPPDFLSSLEIMLIDQLDCLTMQNWTHLTHIIELCNVLPKEANGADFARIREYCLDGHSGYLRQTILLSAYETPQTRALFNSAQLLKNVAGRVRQTRPYGATPIPEGMVIDWTKFDCDDPAKEPDARFAYFKEKIVPNILSSAQAQTLIFVPSYFDYLRVYNHLVSHASTSVTGISEYSSNQDISRARQAFFTGTRPILVITERFHFFRRYKLRAVKHITFYGLPDHAQFFTEILSFPFLDDETAPAPADVKTVCLYSK</sequence>
<keyword evidence="7" id="KW-0698">rRNA processing</keyword>
<feature type="compositionally biased region" description="Acidic residues" evidence="8">
    <location>
        <begin position="63"/>
        <end position="80"/>
    </location>
</feature>
<comment type="function">
    <text evidence="1 7">DEAD-box RNA helicase-like protein required for pre-18S rRNA processing, specifically at sites A0, A1, and A2.</text>
</comment>
<dbReference type="PANTHER" id="PTHR12933:SF0">
    <property type="entry name" value="U3 SMALL NUCLEOLAR RNA-ASSOCIATED PROTEIN 25 HOMOLOG"/>
    <property type="match status" value="1"/>
</dbReference>
<keyword evidence="7" id="KW-0690">Ribosome biogenesis</keyword>
<comment type="caution">
    <text evidence="11">The sequence shown here is derived from an EMBL/GenBank/DDBJ whole genome shotgun (WGS) entry which is preliminary data.</text>
</comment>
<dbReference type="PANTHER" id="PTHR12933">
    <property type="entry name" value="ORF PROTEIN-RELATED"/>
    <property type="match status" value="1"/>
</dbReference>
<reference evidence="11" key="1">
    <citation type="submission" date="2021-01" db="EMBL/GenBank/DDBJ databases">
        <authorList>
            <person name="Kaushik A."/>
        </authorList>
    </citation>
    <scope>NUCLEOTIDE SEQUENCE</scope>
    <source>
        <strain evidence="11">Type strain: AG8-Rh-89/</strain>
    </source>
</reference>
<evidence type="ECO:0000259" key="9">
    <source>
        <dbReference type="Pfam" id="PF06862"/>
    </source>
</evidence>
<evidence type="ECO:0000256" key="5">
    <source>
        <dbReference type="ARBA" id="ARBA00023242"/>
    </source>
</evidence>
<dbReference type="GO" id="GO:0032040">
    <property type="term" value="C:small-subunit processome"/>
    <property type="evidence" value="ECO:0007669"/>
    <property type="project" value="TreeGrafter"/>
</dbReference>
<evidence type="ECO:0000259" key="10">
    <source>
        <dbReference type="Pfam" id="PF22916"/>
    </source>
</evidence>
<organism evidence="11 12">
    <name type="scientific">Rhizoctonia solani</name>
    <dbReference type="NCBI Taxonomy" id="456999"/>
    <lineage>
        <taxon>Eukaryota</taxon>
        <taxon>Fungi</taxon>
        <taxon>Dikarya</taxon>
        <taxon>Basidiomycota</taxon>
        <taxon>Agaricomycotina</taxon>
        <taxon>Agaricomycetes</taxon>
        <taxon>Cantharellales</taxon>
        <taxon>Ceratobasidiaceae</taxon>
        <taxon>Rhizoctonia</taxon>
    </lineage>
</organism>
<name>A0A8H3D7Q1_9AGAM</name>
<evidence type="ECO:0000313" key="11">
    <source>
        <dbReference type="EMBL" id="CAE6507593.1"/>
    </source>
</evidence>
<feature type="domain" description="UTP25 NTP hydrolase-like" evidence="10">
    <location>
        <begin position="161"/>
        <end position="461"/>
    </location>
</feature>
<gene>
    <name evidence="11" type="ORF">RDB_LOCUS103207</name>
</gene>
<dbReference type="AlphaFoldDB" id="A0A8H3D7Q1"/>
<comment type="subunit">
    <text evidence="7">Component of the ribosomal small subunit (SSU) processome composed of at least 40 protein subunits and snoRNA U3.</text>
</comment>
<dbReference type="EMBL" id="CAJMWZ010005524">
    <property type="protein sequence ID" value="CAE6507593.1"/>
    <property type="molecule type" value="Genomic_DNA"/>
</dbReference>
<dbReference type="GO" id="GO:0019843">
    <property type="term" value="F:rRNA binding"/>
    <property type="evidence" value="ECO:0007669"/>
    <property type="project" value="TreeGrafter"/>
</dbReference>
<dbReference type="Pfam" id="PF22916">
    <property type="entry name" value="UTP25_NTPase-like"/>
    <property type="match status" value="1"/>
</dbReference>
<dbReference type="Proteomes" id="UP000663850">
    <property type="component" value="Unassembled WGS sequence"/>
</dbReference>
<dbReference type="InterPro" id="IPR010678">
    <property type="entry name" value="UTP25"/>
</dbReference>
<dbReference type="GO" id="GO:0000462">
    <property type="term" value="P:maturation of SSU-rRNA from tricistronic rRNA transcript (SSU-rRNA, 5.8S rRNA, LSU-rRNA)"/>
    <property type="evidence" value="ECO:0007669"/>
    <property type="project" value="TreeGrafter"/>
</dbReference>
<comment type="similarity">
    <text evidence="3 7">Belongs to the UTP25 family.</text>
</comment>
<dbReference type="GO" id="GO:0034511">
    <property type="term" value="F:U3 snoRNA binding"/>
    <property type="evidence" value="ECO:0007669"/>
    <property type="project" value="InterPro"/>
</dbReference>
<keyword evidence="5 7" id="KW-0539">Nucleus</keyword>
<comment type="subcellular location">
    <subcellularLocation>
        <location evidence="2 7">Nucleus</location>
        <location evidence="2 7">Nucleolus</location>
    </subcellularLocation>
</comment>
<proteinExistence type="inferred from homology"/>
<evidence type="ECO:0000256" key="3">
    <source>
        <dbReference type="ARBA" id="ARBA00009223"/>
    </source>
</evidence>
<dbReference type="InterPro" id="IPR053940">
    <property type="entry name" value="UTP25_NTPase-like"/>
</dbReference>
<evidence type="ECO:0000256" key="6">
    <source>
        <dbReference type="ARBA" id="ARBA00023274"/>
    </source>
</evidence>
<evidence type="ECO:0000313" key="12">
    <source>
        <dbReference type="Proteomes" id="UP000663850"/>
    </source>
</evidence>
<feature type="domain" description="UTP25 C-terminal" evidence="9">
    <location>
        <begin position="481"/>
        <end position="627"/>
    </location>
</feature>
<evidence type="ECO:0000256" key="8">
    <source>
        <dbReference type="SAM" id="MobiDB-lite"/>
    </source>
</evidence>
<evidence type="ECO:0000256" key="7">
    <source>
        <dbReference type="RuleBase" id="RU365070"/>
    </source>
</evidence>
<dbReference type="InterPro" id="IPR053939">
    <property type="entry name" value="UTP25_C"/>
</dbReference>